<feature type="region of interest" description="Disordered" evidence="2">
    <location>
        <begin position="849"/>
        <end position="876"/>
    </location>
</feature>
<dbReference type="InterPro" id="IPR001606">
    <property type="entry name" value="ARID_dom"/>
</dbReference>
<dbReference type="SMART" id="SM00398">
    <property type="entry name" value="HMG"/>
    <property type="match status" value="1"/>
</dbReference>
<dbReference type="InterPro" id="IPR036910">
    <property type="entry name" value="HMG_box_dom_sf"/>
</dbReference>
<dbReference type="CDD" id="cd00084">
    <property type="entry name" value="HMG-box_SF"/>
    <property type="match status" value="1"/>
</dbReference>
<feature type="domain" description="ARID" evidence="4">
    <location>
        <begin position="213"/>
        <end position="303"/>
    </location>
</feature>
<gene>
    <name evidence="5" type="ORF">KP509_16G030700</name>
</gene>
<accession>A0A8T2SZM6</accession>
<feature type="domain" description="HMG box" evidence="3">
    <location>
        <begin position="447"/>
        <end position="513"/>
    </location>
</feature>
<dbReference type="Proteomes" id="UP000825935">
    <property type="component" value="Chromosome 16"/>
</dbReference>
<dbReference type="OrthoDB" id="1919336at2759"/>
<feature type="compositionally biased region" description="Basic and acidic residues" evidence="2">
    <location>
        <begin position="601"/>
        <end position="622"/>
    </location>
</feature>
<organism evidence="5 6">
    <name type="scientific">Ceratopteris richardii</name>
    <name type="common">Triangle waterfern</name>
    <dbReference type="NCBI Taxonomy" id="49495"/>
    <lineage>
        <taxon>Eukaryota</taxon>
        <taxon>Viridiplantae</taxon>
        <taxon>Streptophyta</taxon>
        <taxon>Embryophyta</taxon>
        <taxon>Tracheophyta</taxon>
        <taxon>Polypodiopsida</taxon>
        <taxon>Polypodiidae</taxon>
        <taxon>Polypodiales</taxon>
        <taxon>Pteridineae</taxon>
        <taxon>Pteridaceae</taxon>
        <taxon>Parkerioideae</taxon>
        <taxon>Ceratopteris</taxon>
    </lineage>
</organism>
<proteinExistence type="predicted"/>
<sequence>MMASLEASKEEVYVPLPPSAEGSPELSGVGKDADLQDASADFKYASTPCHPGQEQYRPFAYRRPLTSLSLSTYGTVDSCLPAVRSPFIGGPSGAERPIAHADDPHAHTMDNCVPEQQSFPYIEHGKDANYDVHGGNVQEGLYQTHESKGYAGGSDARQDICQTYQRMPVFAFPGQGRADVDHQIHSASNHVSHDPNSDQQYYPAALATHNAVIRNPELFMTTLENFLAAIGFKLIIPKISGVDLNLHRFYCEVTACGGYAQVVRLGQWKEVSQGLGLHFSLSTAYVLRKHYSSLLFHYEQTYFFRTGGPLVVPPGPLLAPNPVGSTTEAICPYGAPPEALSTMKKQKRNLDAIEVFGVDPASAIGHMVTGVIDGKTEEGYFVTVVVGTEKLTGIIYHVSSDCENNQFASIPSLLDGIGSGENTGSLEVQLYNKIKKEPIRKENFVSPKRPRTAYNIFHKEQYEKLIQLYPSAKGLGKKVIEMWGRLPEDEKAAYIARSNQEREKYVMESGGSKKSRIRATGLAVDACSNETSIGESDAYCVSHDYRVSLEPENDISIDHPHIPNPDQSSLAYQPNGPPYPRHTGVIDNPFIPEQSCGIQKGDIHKQKHVPEGARDDGDSEEKCEGEEDQAVYRPKIASEENDIGVYGAPEKEAGMQESSYGFPLKQPIPPQLGPHGAYVTDNRPYFGPGHVYVYGSPVPPPQIIRSQGSFPIRSFGQTSYPMQQNGKFVYPHMNSMHSEASGNHMMIHHQQCFPHDQAAIFHRQEDVSPYPGPFYQHQGVMPGIDMQQAPLDHAYQESYSYPMHLTHSQMYGRLVMRGYPIRFPHTPYPTPWSDSQAIQYSHAYAPPMHPSQVSVTEGSAVKLDSQVDDGRCDNQA</sequence>
<reference evidence="5" key="1">
    <citation type="submission" date="2021-08" db="EMBL/GenBank/DDBJ databases">
        <title>WGS assembly of Ceratopteris richardii.</title>
        <authorList>
            <person name="Marchant D.B."/>
            <person name="Chen G."/>
            <person name="Jenkins J."/>
            <person name="Shu S."/>
            <person name="Leebens-Mack J."/>
            <person name="Grimwood J."/>
            <person name="Schmutz J."/>
            <person name="Soltis P."/>
            <person name="Soltis D."/>
            <person name="Chen Z.-H."/>
        </authorList>
    </citation>
    <scope>NUCLEOTIDE SEQUENCE</scope>
    <source>
        <strain evidence="5">Whitten #5841</strain>
        <tissue evidence="5">Leaf</tissue>
    </source>
</reference>
<dbReference type="Pfam" id="PF00505">
    <property type="entry name" value="HMG_box"/>
    <property type="match status" value="1"/>
</dbReference>
<dbReference type="SMART" id="SM01014">
    <property type="entry name" value="ARID"/>
    <property type="match status" value="1"/>
</dbReference>
<dbReference type="GO" id="GO:0005634">
    <property type="term" value="C:nucleus"/>
    <property type="evidence" value="ECO:0007669"/>
    <property type="project" value="UniProtKB-UniRule"/>
</dbReference>
<feature type="region of interest" description="Disordered" evidence="2">
    <location>
        <begin position="601"/>
        <end position="628"/>
    </location>
</feature>
<protein>
    <submittedName>
        <fullName evidence="5">Uncharacterized protein</fullName>
    </submittedName>
</protein>
<dbReference type="EMBL" id="CM035421">
    <property type="protein sequence ID" value="KAH7387568.1"/>
    <property type="molecule type" value="Genomic_DNA"/>
</dbReference>
<feature type="DNA-binding region" description="HMG box" evidence="1">
    <location>
        <begin position="447"/>
        <end position="513"/>
    </location>
</feature>
<dbReference type="Gene3D" id="1.10.150.60">
    <property type="entry name" value="ARID DNA-binding domain"/>
    <property type="match status" value="1"/>
</dbReference>
<dbReference type="InterPro" id="IPR009071">
    <property type="entry name" value="HMG_box_dom"/>
</dbReference>
<dbReference type="PROSITE" id="PS50118">
    <property type="entry name" value="HMG_BOX_2"/>
    <property type="match status" value="1"/>
</dbReference>
<name>A0A8T2SZM6_CERRI</name>
<feature type="region of interest" description="Disordered" evidence="2">
    <location>
        <begin position="1"/>
        <end position="30"/>
    </location>
</feature>
<dbReference type="InterPro" id="IPR036431">
    <property type="entry name" value="ARID_dom_sf"/>
</dbReference>
<dbReference type="AlphaFoldDB" id="A0A8T2SZM6"/>
<keyword evidence="6" id="KW-1185">Reference proteome</keyword>
<dbReference type="PANTHER" id="PTHR46691:SF1">
    <property type="entry name" value="AT-RICH INTERACTIVE DOMAIN-CONTAINING PROTEIN 2"/>
    <property type="match status" value="1"/>
</dbReference>
<dbReference type="Gene3D" id="1.10.30.10">
    <property type="entry name" value="High mobility group box domain"/>
    <property type="match status" value="1"/>
</dbReference>
<dbReference type="PROSITE" id="PS51011">
    <property type="entry name" value="ARID"/>
    <property type="match status" value="1"/>
</dbReference>
<comment type="caution">
    <text evidence="5">The sequence shown here is derived from an EMBL/GenBank/DDBJ whole genome shotgun (WGS) entry which is preliminary data.</text>
</comment>
<dbReference type="SUPFAM" id="SSF46774">
    <property type="entry name" value="ARID-like"/>
    <property type="match status" value="1"/>
</dbReference>
<evidence type="ECO:0000259" key="4">
    <source>
        <dbReference type="PROSITE" id="PS51011"/>
    </source>
</evidence>
<evidence type="ECO:0000259" key="3">
    <source>
        <dbReference type="PROSITE" id="PS50118"/>
    </source>
</evidence>
<evidence type="ECO:0000256" key="2">
    <source>
        <dbReference type="SAM" id="MobiDB-lite"/>
    </source>
</evidence>
<dbReference type="PANTHER" id="PTHR46691">
    <property type="entry name" value="HIGH MOBILITY GROUP B PROTEIN 9"/>
    <property type="match status" value="1"/>
</dbReference>
<keyword evidence="1" id="KW-0238">DNA-binding</keyword>
<dbReference type="SMART" id="SM00501">
    <property type="entry name" value="BRIGHT"/>
    <property type="match status" value="1"/>
</dbReference>
<evidence type="ECO:0000256" key="1">
    <source>
        <dbReference type="PROSITE-ProRule" id="PRU00267"/>
    </source>
</evidence>
<dbReference type="SUPFAM" id="SSF47095">
    <property type="entry name" value="HMG-box"/>
    <property type="match status" value="1"/>
</dbReference>
<evidence type="ECO:0000313" key="6">
    <source>
        <dbReference type="Proteomes" id="UP000825935"/>
    </source>
</evidence>
<keyword evidence="1" id="KW-0539">Nucleus</keyword>
<evidence type="ECO:0000313" key="5">
    <source>
        <dbReference type="EMBL" id="KAH7387568.1"/>
    </source>
</evidence>
<dbReference type="Pfam" id="PF01388">
    <property type="entry name" value="ARID"/>
    <property type="match status" value="1"/>
</dbReference>
<dbReference type="GO" id="GO:0003677">
    <property type="term" value="F:DNA binding"/>
    <property type="evidence" value="ECO:0007669"/>
    <property type="project" value="UniProtKB-UniRule"/>
</dbReference>